<reference evidence="1 2" key="1">
    <citation type="journal article" date="2016" name="BMC Genomics">
        <title>Comparative genomic and transcriptomic analyses of the Fuzhuan brick tea-fermentation fungus Aspergillus cristatus.</title>
        <authorList>
            <person name="Ge Y."/>
            <person name="Wang Y."/>
            <person name="Liu Y."/>
            <person name="Tan Y."/>
            <person name="Ren X."/>
            <person name="Zhang X."/>
            <person name="Hyde K.D."/>
            <person name="Liu Y."/>
            <person name="Liu Z."/>
        </authorList>
    </citation>
    <scope>NUCLEOTIDE SEQUENCE [LARGE SCALE GENOMIC DNA]</scope>
    <source>
        <strain evidence="1 2">GZAAS20.1005</strain>
    </source>
</reference>
<evidence type="ECO:0000313" key="2">
    <source>
        <dbReference type="Proteomes" id="UP000094569"/>
    </source>
</evidence>
<proteinExistence type="predicted"/>
<name>A0A1E3BG21_ASPCR</name>
<dbReference type="Proteomes" id="UP000094569">
    <property type="component" value="Unassembled WGS sequence"/>
</dbReference>
<evidence type="ECO:0000313" key="1">
    <source>
        <dbReference type="EMBL" id="ODM19912.1"/>
    </source>
</evidence>
<keyword evidence="2" id="KW-1185">Reference proteome</keyword>
<dbReference type="AlphaFoldDB" id="A0A1E3BG21"/>
<gene>
    <name evidence="1" type="ORF">SI65_04898</name>
</gene>
<protein>
    <submittedName>
        <fullName evidence="1">Uncharacterized protein</fullName>
    </submittedName>
</protein>
<organism evidence="1 2">
    <name type="scientific">Aspergillus cristatus</name>
    <name type="common">Chinese Fuzhuan brick tea-fermentation fungus</name>
    <name type="synonym">Eurotium cristatum</name>
    <dbReference type="NCBI Taxonomy" id="573508"/>
    <lineage>
        <taxon>Eukaryota</taxon>
        <taxon>Fungi</taxon>
        <taxon>Dikarya</taxon>
        <taxon>Ascomycota</taxon>
        <taxon>Pezizomycotina</taxon>
        <taxon>Eurotiomycetes</taxon>
        <taxon>Eurotiomycetidae</taxon>
        <taxon>Eurotiales</taxon>
        <taxon>Aspergillaceae</taxon>
        <taxon>Aspergillus</taxon>
        <taxon>Aspergillus subgen. Aspergillus</taxon>
    </lineage>
</organism>
<dbReference type="EMBL" id="JXNT01000004">
    <property type="protein sequence ID" value="ODM19912.1"/>
    <property type="molecule type" value="Genomic_DNA"/>
</dbReference>
<comment type="caution">
    <text evidence="1">The sequence shown here is derived from an EMBL/GenBank/DDBJ whole genome shotgun (WGS) entry which is preliminary data.</text>
</comment>
<accession>A0A1E3BG21</accession>
<sequence length="80" mass="9157">MCYGSATKVLGNEVKTWFNEILRYIENQQGFSRDNGQNHDILLSTFIQPWHIDEAENGETAAPLMIRFLAQEATQPNASW</sequence>
<dbReference type="VEuPathDB" id="FungiDB:SI65_04898"/>